<proteinExistence type="predicted"/>
<dbReference type="Gene3D" id="1.10.443.10">
    <property type="entry name" value="Intergrase catalytic core"/>
    <property type="match status" value="1"/>
</dbReference>
<evidence type="ECO:0000313" key="4">
    <source>
        <dbReference type="Proteomes" id="UP000565441"/>
    </source>
</evidence>
<comment type="caution">
    <text evidence="3">The sequence shown here is derived from an EMBL/GenBank/DDBJ whole genome shotgun (WGS) entry which is preliminary data.</text>
</comment>
<evidence type="ECO:0000313" key="3">
    <source>
        <dbReference type="EMBL" id="KAF5372706.1"/>
    </source>
</evidence>
<evidence type="ECO:0000256" key="1">
    <source>
        <dbReference type="ARBA" id="ARBA00023172"/>
    </source>
</evidence>
<reference evidence="3 4" key="1">
    <citation type="journal article" date="2020" name="ISME J.">
        <title>Uncovering the hidden diversity of litter-decomposition mechanisms in mushroom-forming fungi.</title>
        <authorList>
            <person name="Floudas D."/>
            <person name="Bentzer J."/>
            <person name="Ahren D."/>
            <person name="Johansson T."/>
            <person name="Persson P."/>
            <person name="Tunlid A."/>
        </authorList>
    </citation>
    <scope>NUCLEOTIDE SEQUENCE [LARGE SCALE GENOMIC DNA]</scope>
    <source>
        <strain evidence="3 4">CBS 661.87</strain>
    </source>
</reference>
<name>A0A8H5GWR6_9AGAR</name>
<gene>
    <name evidence="3" type="ORF">D9615_009886</name>
</gene>
<dbReference type="AlphaFoldDB" id="A0A8H5GWR6"/>
<keyword evidence="1" id="KW-0233">DNA recombination</keyword>
<keyword evidence="4" id="KW-1185">Reference proteome</keyword>
<dbReference type="GO" id="GO:0003677">
    <property type="term" value="F:DNA binding"/>
    <property type="evidence" value="ECO:0007669"/>
    <property type="project" value="InterPro"/>
</dbReference>
<dbReference type="InterPro" id="IPR013762">
    <property type="entry name" value="Integrase-like_cat_sf"/>
</dbReference>
<protein>
    <recommendedName>
        <fullName evidence="5">DNA breaking-rejoining enzyme</fullName>
    </recommendedName>
</protein>
<feature type="signal peptide" evidence="2">
    <location>
        <begin position="1"/>
        <end position="17"/>
    </location>
</feature>
<dbReference type="Proteomes" id="UP000565441">
    <property type="component" value="Unassembled WGS sequence"/>
</dbReference>
<feature type="chain" id="PRO_5034431367" description="DNA breaking-rejoining enzyme" evidence="2">
    <location>
        <begin position="18"/>
        <end position="295"/>
    </location>
</feature>
<organism evidence="3 4">
    <name type="scientific">Tricholomella constricta</name>
    <dbReference type="NCBI Taxonomy" id="117010"/>
    <lineage>
        <taxon>Eukaryota</taxon>
        <taxon>Fungi</taxon>
        <taxon>Dikarya</taxon>
        <taxon>Basidiomycota</taxon>
        <taxon>Agaricomycotina</taxon>
        <taxon>Agaricomycetes</taxon>
        <taxon>Agaricomycetidae</taxon>
        <taxon>Agaricales</taxon>
        <taxon>Tricholomatineae</taxon>
        <taxon>Lyophyllaceae</taxon>
        <taxon>Tricholomella</taxon>
    </lineage>
</organism>
<dbReference type="InterPro" id="IPR011010">
    <property type="entry name" value="DNA_brk_join_enz"/>
</dbReference>
<dbReference type="OrthoDB" id="3266428at2759"/>
<evidence type="ECO:0008006" key="5">
    <source>
        <dbReference type="Google" id="ProtNLM"/>
    </source>
</evidence>
<dbReference type="SUPFAM" id="SSF56349">
    <property type="entry name" value="DNA breaking-rejoining enzymes"/>
    <property type="match status" value="1"/>
</dbReference>
<accession>A0A8H5GWR6</accession>
<keyword evidence="2" id="KW-0732">Signal</keyword>
<dbReference type="PANTHER" id="PTHR34605:SF3">
    <property type="entry name" value="P CELL-TYPE AGGLUTINATION PROTEIN MAP4-LIKE-RELATED"/>
    <property type="match status" value="1"/>
</dbReference>
<dbReference type="EMBL" id="JAACJP010000042">
    <property type="protein sequence ID" value="KAF5372706.1"/>
    <property type="molecule type" value="Genomic_DNA"/>
</dbReference>
<dbReference type="GO" id="GO:0006310">
    <property type="term" value="P:DNA recombination"/>
    <property type="evidence" value="ECO:0007669"/>
    <property type="project" value="UniProtKB-KW"/>
</dbReference>
<dbReference type="PANTHER" id="PTHR34605">
    <property type="entry name" value="PHAGE_INTEGRASE DOMAIN-CONTAINING PROTEIN"/>
    <property type="match status" value="1"/>
</dbReference>
<dbReference type="InterPro" id="IPR052925">
    <property type="entry name" value="Phage_Integrase-like_Recomb"/>
</dbReference>
<dbReference type="GO" id="GO:0015074">
    <property type="term" value="P:DNA integration"/>
    <property type="evidence" value="ECO:0007669"/>
    <property type="project" value="InterPro"/>
</dbReference>
<evidence type="ECO:0000256" key="2">
    <source>
        <dbReference type="SAM" id="SignalP"/>
    </source>
</evidence>
<sequence length="295" mass="33078">MPALDILLSAFVADASATCSGECIRNWLNGLRAWHIFNRAEWHGRDPWVLSLLHSADKLGVPFKRPPRNPISGRHLLCLRNNLDLNSPYGAAVWAAALVAFWGCRRLGELLPSSSTYNASRHTSRSSNFKISFVNDTKVITFHIPWTKTSPLGDQCILTATNNIFCPVAAIENHLRVNHTSSSIHLFAYRTNDSFTSLTKSHFLSTTSKIFLANNLEPVFGHSYRIGGTIELLAAGVPPEVIMKLGGWSSLCFLLYWRRLDYLVPNAITRSWASQRLAFALKHKIPPQTQNSFKY</sequence>